<dbReference type="Pfam" id="PF00294">
    <property type="entry name" value="PfkB"/>
    <property type="match status" value="1"/>
</dbReference>
<dbReference type="EMBL" id="AP022345">
    <property type="protein sequence ID" value="BBU68361.1"/>
    <property type="molecule type" value="Genomic_DNA"/>
</dbReference>
<dbReference type="SUPFAM" id="SSF53613">
    <property type="entry name" value="Ribokinase-like"/>
    <property type="match status" value="1"/>
</dbReference>
<dbReference type="PROSITE" id="PS00583">
    <property type="entry name" value="PFKB_KINASES_1"/>
    <property type="match status" value="1"/>
</dbReference>
<proteinExistence type="predicted"/>
<accession>A0A679I908</accession>
<dbReference type="InterPro" id="IPR002173">
    <property type="entry name" value="Carboh/pur_kinase_PfkB_CS"/>
</dbReference>
<dbReference type="AlphaFoldDB" id="A0A679I908"/>
<name>A0A679I908_9RHOO</name>
<dbReference type="Proteomes" id="UP000463961">
    <property type="component" value="Chromosome"/>
</dbReference>
<protein>
    <submittedName>
        <fullName evidence="1">Sugar kinase</fullName>
    </submittedName>
</protein>
<keyword evidence="1" id="KW-0418">Kinase</keyword>
<evidence type="ECO:0000313" key="2">
    <source>
        <dbReference type="Proteomes" id="UP000463961"/>
    </source>
</evidence>
<dbReference type="CDD" id="cd01942">
    <property type="entry name" value="ribokinase_group_A"/>
    <property type="match status" value="1"/>
</dbReference>
<dbReference type="InterPro" id="IPR029056">
    <property type="entry name" value="Ribokinase-like"/>
</dbReference>
<sequence length="311" mass="33861">MKKTLICGSLAYDNIMVFNGRFREQILPEQIHILNVAFLVPEMRREFGGCAGNIAYALHSLGGHAEIMATVGEDGIPYLDRLDAQGLSRQHVRKVPGTFTAQAFITTDMDDNQITAFHPGAMGQAHLNEVGHAENIGLGIVAPDGRDAMIEHARQFANANIPFIFDPGQGLPMFDGDDLKQFLSLATYACVNDYEAQMLCERTGQTLEQLAEQVAALIVTRGGEGAWIFTGGQRIDIETVQPEAIIDPTGCGDAFRGGLLYGIANGFDWQKSGRLASLMGSIKIAHAGPQNYQIKFEQIAQRFQAAFGETL</sequence>
<dbReference type="PANTHER" id="PTHR10584:SF166">
    <property type="entry name" value="RIBOKINASE"/>
    <property type="match status" value="1"/>
</dbReference>
<keyword evidence="2" id="KW-1185">Reference proteome</keyword>
<dbReference type="PANTHER" id="PTHR10584">
    <property type="entry name" value="SUGAR KINASE"/>
    <property type="match status" value="1"/>
</dbReference>
<organism evidence="1 2">
    <name type="scientific">Fluviibacter phosphoraccumulans</name>
    <dbReference type="NCBI Taxonomy" id="1751046"/>
    <lineage>
        <taxon>Bacteria</taxon>
        <taxon>Pseudomonadati</taxon>
        <taxon>Pseudomonadota</taxon>
        <taxon>Betaproteobacteria</taxon>
        <taxon>Rhodocyclales</taxon>
        <taxon>Fluviibacteraceae</taxon>
        <taxon>Fluviibacter</taxon>
    </lineage>
</organism>
<dbReference type="InterPro" id="IPR011611">
    <property type="entry name" value="PfkB_dom"/>
</dbReference>
<keyword evidence="1" id="KW-0808">Transferase</keyword>
<evidence type="ECO:0000313" key="1">
    <source>
        <dbReference type="EMBL" id="BBU68361.1"/>
    </source>
</evidence>
<reference evidence="2" key="1">
    <citation type="submission" date="2020-01" db="EMBL/GenBank/DDBJ databases">
        <title>Phosphoaccumulans saitamaens gen. nov., sp. nov., a polyphosphate accumulating bacterium isolated from surface river water.</title>
        <authorList>
            <person name="Watanabe K."/>
            <person name="Suda W."/>
        </authorList>
    </citation>
    <scope>NUCLEOTIDE SEQUENCE [LARGE SCALE GENOMIC DNA]</scope>
    <source>
        <strain evidence="2">ICHIAU1</strain>
    </source>
</reference>
<gene>
    <name evidence="1" type="ORF">ICHIAU1_06440</name>
</gene>
<dbReference type="Gene3D" id="3.40.1190.20">
    <property type="match status" value="1"/>
</dbReference>
<dbReference type="GO" id="GO:0016301">
    <property type="term" value="F:kinase activity"/>
    <property type="evidence" value="ECO:0007669"/>
    <property type="project" value="UniProtKB-KW"/>
</dbReference>
<dbReference type="RefSeq" id="WP_162048720.1">
    <property type="nucleotide sequence ID" value="NZ_AP019011.1"/>
</dbReference>
<dbReference type="OrthoDB" id="9779730at2"/>